<dbReference type="InterPro" id="IPR005515">
    <property type="entry name" value="VOMI"/>
</dbReference>
<evidence type="ECO:0000313" key="3">
    <source>
        <dbReference type="Proteomes" id="UP001186944"/>
    </source>
</evidence>
<name>A0AA89BM13_PINIB</name>
<dbReference type="Pfam" id="PF03762">
    <property type="entry name" value="VOMI"/>
    <property type="match status" value="1"/>
</dbReference>
<dbReference type="PANTHER" id="PTHR18841">
    <property type="entry name" value="VITELLINE MEMBRANE OUTER LAYER PROTEIN I-RELATED"/>
    <property type="match status" value="1"/>
</dbReference>
<dbReference type="GO" id="GO:0005615">
    <property type="term" value="C:extracellular space"/>
    <property type="evidence" value="ECO:0007669"/>
    <property type="project" value="TreeGrafter"/>
</dbReference>
<keyword evidence="1" id="KW-0732">Signal</keyword>
<feature type="chain" id="PRO_5041642428" description="Vitelline membrane outer layer 1-like protein" evidence="1">
    <location>
        <begin position="20"/>
        <end position="217"/>
    </location>
</feature>
<dbReference type="InterPro" id="IPR036706">
    <property type="entry name" value="VOMI_sf"/>
</dbReference>
<sequence length="217" mass="23886">MLLTLLSLIIVANTALTAAENYDSSFEAKTKARKTVQKLKVSNGMPWGQWEEPVFCPLNTYAVGYSLKIEGKQGTGDDTALNNIALLCKRRGRKGNTVVVSPKPGWGRWTKSASCRARNSFLVRFRLQVQTWQGPGLTGGNDDTAANYVTFACREFKGGKERVLGKGKGPFGIFGKWSNNCPRNSAICGMRVKSEPWQGLGDKDDTAMNDVEFFCCK</sequence>
<comment type="caution">
    <text evidence="2">The sequence shown here is derived from an EMBL/GenBank/DDBJ whole genome shotgun (WGS) entry which is preliminary data.</text>
</comment>
<protein>
    <recommendedName>
        <fullName evidence="4">Vitelline membrane outer layer 1-like protein</fullName>
    </recommendedName>
</protein>
<dbReference type="AlphaFoldDB" id="A0AA89BM13"/>
<gene>
    <name evidence="2" type="ORF">FSP39_009922</name>
</gene>
<accession>A0AA89BM13</accession>
<evidence type="ECO:0000256" key="1">
    <source>
        <dbReference type="SAM" id="SignalP"/>
    </source>
</evidence>
<dbReference type="Gene3D" id="2.100.10.20">
    <property type="entry name" value="Vitelline membrane outer layer protein I (VOMI)"/>
    <property type="match status" value="1"/>
</dbReference>
<keyword evidence="3" id="KW-1185">Reference proteome</keyword>
<evidence type="ECO:0008006" key="4">
    <source>
        <dbReference type="Google" id="ProtNLM"/>
    </source>
</evidence>
<proteinExistence type="predicted"/>
<dbReference type="EMBL" id="VSWD01000013">
    <property type="protein sequence ID" value="KAK3084200.1"/>
    <property type="molecule type" value="Genomic_DNA"/>
</dbReference>
<dbReference type="Proteomes" id="UP001186944">
    <property type="component" value="Unassembled WGS sequence"/>
</dbReference>
<dbReference type="PANTHER" id="PTHR18841:SF0">
    <property type="entry name" value="VITELLINE MEMBRANE OUTER LAYER 1 HOMOLOG A-RELATED"/>
    <property type="match status" value="1"/>
</dbReference>
<feature type="signal peptide" evidence="1">
    <location>
        <begin position="1"/>
        <end position="19"/>
    </location>
</feature>
<organism evidence="2 3">
    <name type="scientific">Pinctada imbricata</name>
    <name type="common">Atlantic pearl-oyster</name>
    <name type="synonym">Pinctada martensii</name>
    <dbReference type="NCBI Taxonomy" id="66713"/>
    <lineage>
        <taxon>Eukaryota</taxon>
        <taxon>Metazoa</taxon>
        <taxon>Spiralia</taxon>
        <taxon>Lophotrochozoa</taxon>
        <taxon>Mollusca</taxon>
        <taxon>Bivalvia</taxon>
        <taxon>Autobranchia</taxon>
        <taxon>Pteriomorphia</taxon>
        <taxon>Pterioida</taxon>
        <taxon>Pterioidea</taxon>
        <taxon>Pteriidae</taxon>
        <taxon>Pinctada</taxon>
    </lineage>
</organism>
<evidence type="ECO:0000313" key="2">
    <source>
        <dbReference type="EMBL" id="KAK3084200.1"/>
    </source>
</evidence>
<dbReference type="SUPFAM" id="SSF51092">
    <property type="entry name" value="Vitelline membrane outer protein-I (VMO-I)"/>
    <property type="match status" value="1"/>
</dbReference>
<reference evidence="2" key="1">
    <citation type="submission" date="2019-08" db="EMBL/GenBank/DDBJ databases">
        <title>The improved chromosome-level genome for the pearl oyster Pinctada fucata martensii using PacBio sequencing and Hi-C.</title>
        <authorList>
            <person name="Zheng Z."/>
        </authorList>
    </citation>
    <scope>NUCLEOTIDE SEQUENCE</scope>
    <source>
        <strain evidence="2">ZZ-2019</strain>
        <tissue evidence="2">Adductor muscle</tissue>
    </source>
</reference>